<evidence type="ECO:0000313" key="3">
    <source>
        <dbReference type="Proteomes" id="UP000760860"/>
    </source>
</evidence>
<dbReference type="VEuPathDB" id="FungiDB:PC110_g19368"/>
<dbReference type="AlphaFoldDB" id="A0A8T1H501"/>
<sequence>MFRLGAIRTAGANNTARALNVGATSKFAGNITINDTTDATAPTTGSLTTAGGIGIARSLQAGGSITLAECINIQGLPDASSATSGAIVAAGGVGIGKSLFVEGTSTLTGAVSILSLIDAKSSITGSLATARGIAVGKALYVGAETTLTRKVFVLNLSDAISASSGSFCAAGGIATSGSLVTSGGVAVGKALYVGSAATVIGALSILNVVDTTSAASGSIVTAGGVGVGKALHVGTSATVAKALNLLDTTDSLTAKMGALICARGIAAGKALYVDTTATIAGRTAVLDSTDATDKATASLVTAGGVGVGKTAFIGSNLNIGTEPAASIDASRRVIVCNSSTASNTRQSIYLGVALATNNSIFLSHFNVASGSTANRLEIGFYGKEDSVSVLPSGRVGVGNTSPAVPLHVSGSVKLSVCAANATAGALTSSGSTIKLNAFTMDIGLPVDSGIHAGAVGVYATSNRRKKSFIRSIAQNDAIDFVLNTEPRTFHLARSQGKPIPQIGYIAQQLRASRFGPLITSSFEHPRLQAVSPDDVENVLLVAQYERICCILHKALQDALQRIDALERVVGQ</sequence>
<gene>
    <name evidence="2" type="ORF">PC129_g21735</name>
</gene>
<comment type="caution">
    <text evidence="2">The sequence shown here is derived from an EMBL/GenBank/DDBJ whole genome shotgun (WGS) entry which is preliminary data.</text>
</comment>
<dbReference type="PROSITE" id="PS51688">
    <property type="entry name" value="ICA"/>
    <property type="match status" value="1"/>
</dbReference>
<feature type="domain" description="Peptidase S74" evidence="1">
    <location>
        <begin position="461"/>
        <end position="569"/>
    </location>
</feature>
<dbReference type="EMBL" id="RCMV01001821">
    <property type="protein sequence ID" value="KAG3206435.1"/>
    <property type="molecule type" value="Genomic_DNA"/>
</dbReference>
<name>A0A8T1H501_9STRA</name>
<evidence type="ECO:0000259" key="1">
    <source>
        <dbReference type="PROSITE" id="PS51688"/>
    </source>
</evidence>
<organism evidence="2 3">
    <name type="scientific">Phytophthora cactorum</name>
    <dbReference type="NCBI Taxonomy" id="29920"/>
    <lineage>
        <taxon>Eukaryota</taxon>
        <taxon>Sar</taxon>
        <taxon>Stramenopiles</taxon>
        <taxon>Oomycota</taxon>
        <taxon>Peronosporomycetes</taxon>
        <taxon>Peronosporales</taxon>
        <taxon>Peronosporaceae</taxon>
        <taxon>Phytophthora</taxon>
    </lineage>
</organism>
<proteinExistence type="predicted"/>
<dbReference type="Proteomes" id="UP000760860">
    <property type="component" value="Unassembled WGS sequence"/>
</dbReference>
<dbReference type="InterPro" id="IPR030392">
    <property type="entry name" value="S74_ICA"/>
</dbReference>
<evidence type="ECO:0000313" key="2">
    <source>
        <dbReference type="EMBL" id="KAG3206435.1"/>
    </source>
</evidence>
<accession>A0A8T1H501</accession>
<reference evidence="2" key="1">
    <citation type="submission" date="2018-05" db="EMBL/GenBank/DDBJ databases">
        <title>Effector identification in a new, highly contiguous assembly of the strawberry crown rot pathogen Phytophthora cactorum.</title>
        <authorList>
            <person name="Armitage A.D."/>
            <person name="Nellist C.F."/>
            <person name="Bates H."/>
            <person name="Vickerstaff R.J."/>
            <person name="Harrison R.J."/>
        </authorList>
    </citation>
    <scope>NUCLEOTIDE SEQUENCE</scope>
    <source>
        <strain evidence="2">P421</strain>
    </source>
</reference>
<protein>
    <recommendedName>
        <fullName evidence="1">Peptidase S74 domain-containing protein</fullName>
    </recommendedName>
</protein>